<gene>
    <name evidence="1" type="ORF">ELE36_06140</name>
</gene>
<dbReference type="Proteomes" id="UP000291562">
    <property type="component" value="Chromosome"/>
</dbReference>
<proteinExistence type="predicted"/>
<evidence type="ECO:0000313" key="2">
    <source>
        <dbReference type="Proteomes" id="UP000291562"/>
    </source>
</evidence>
<dbReference type="EMBL" id="CP035704">
    <property type="protein sequence ID" value="QBB69974.1"/>
    <property type="molecule type" value="Genomic_DNA"/>
</dbReference>
<dbReference type="KEGG" id="xbc:ELE36_06140"/>
<dbReference type="AlphaFoldDB" id="A0A411HHU3"/>
<accession>A0A411HHU3</accession>
<reference evidence="1 2" key="1">
    <citation type="submission" date="2019-01" db="EMBL/GenBank/DDBJ databases">
        <title>Pseudolysobacter antarctica gen. nov., sp. nov., isolated from Fildes Peninsula, Antarctica.</title>
        <authorList>
            <person name="Wei Z."/>
            <person name="Peng F."/>
        </authorList>
    </citation>
    <scope>NUCLEOTIDE SEQUENCE [LARGE SCALE GENOMIC DNA]</scope>
    <source>
        <strain evidence="1 2">AQ6-296</strain>
    </source>
</reference>
<organism evidence="1 2">
    <name type="scientific">Pseudolysobacter antarcticus</name>
    <dbReference type="NCBI Taxonomy" id="2511995"/>
    <lineage>
        <taxon>Bacteria</taxon>
        <taxon>Pseudomonadati</taxon>
        <taxon>Pseudomonadota</taxon>
        <taxon>Gammaproteobacteria</taxon>
        <taxon>Lysobacterales</taxon>
        <taxon>Rhodanobacteraceae</taxon>
        <taxon>Pseudolysobacter</taxon>
    </lineage>
</organism>
<sequence length="114" mass="11725">MPVIAFRIARALADSAMPRRRPSNLVCMPLLFGILALAAPLALGQSAGGYDLHWNVTTANGGGAMTGANGYTMTGTIGQPVAGPSTAMTVASDSIVGGFWSVHANDVIFRTGFE</sequence>
<name>A0A411HHU3_9GAMM</name>
<keyword evidence="2" id="KW-1185">Reference proteome</keyword>
<evidence type="ECO:0000313" key="1">
    <source>
        <dbReference type="EMBL" id="QBB69974.1"/>
    </source>
</evidence>
<protein>
    <submittedName>
        <fullName evidence="1">Uncharacterized protein</fullName>
    </submittedName>
</protein>
<dbReference type="RefSeq" id="WP_129832232.1">
    <property type="nucleotide sequence ID" value="NZ_CP035704.1"/>
</dbReference>